<evidence type="ECO:0000256" key="1">
    <source>
        <dbReference type="SAM" id="MobiDB-lite"/>
    </source>
</evidence>
<dbReference type="RefSeq" id="WP_102598745.1">
    <property type="nucleotide sequence ID" value="NZ_JBQDJG010000027.1"/>
</dbReference>
<protein>
    <submittedName>
        <fullName evidence="2">Uncharacterized protein</fullName>
    </submittedName>
</protein>
<comment type="caution">
    <text evidence="2">The sequence shown here is derived from an EMBL/GenBank/DDBJ whole genome shotgun (WGS) entry which is preliminary data.</text>
</comment>
<dbReference type="AlphaFoldDB" id="A0A2N7S0I5"/>
<feature type="region of interest" description="Disordered" evidence="1">
    <location>
        <begin position="65"/>
        <end position="89"/>
    </location>
</feature>
<organism evidence="2 3">
    <name type="scientific">Glutamicibacter arilaitensis</name>
    <dbReference type="NCBI Taxonomy" id="256701"/>
    <lineage>
        <taxon>Bacteria</taxon>
        <taxon>Bacillati</taxon>
        <taxon>Actinomycetota</taxon>
        <taxon>Actinomycetes</taxon>
        <taxon>Micrococcales</taxon>
        <taxon>Micrococcaceae</taxon>
        <taxon>Glutamicibacter</taxon>
    </lineage>
</organism>
<dbReference type="EMBL" id="PNQX01000002">
    <property type="protein sequence ID" value="PMQ19647.1"/>
    <property type="molecule type" value="Genomic_DNA"/>
</dbReference>
<proteinExistence type="predicted"/>
<dbReference type="Proteomes" id="UP000235739">
    <property type="component" value="Unassembled WGS sequence"/>
</dbReference>
<evidence type="ECO:0000313" key="2">
    <source>
        <dbReference type="EMBL" id="PMQ19647.1"/>
    </source>
</evidence>
<accession>A0A2N7S0I5</accession>
<sequence>MSTTGRGDIHLSLTADQADDLISALEAHRGSFERLEKEAGHGFGLPAAYWTGRVQEVQELLDAVRRQEPGDDTGLQGEGGAGRELGQAD</sequence>
<reference evidence="2 3" key="1">
    <citation type="journal article" date="2017" name="Elife">
        <title>Extensive horizontal gene transfer in cheese-associated bacteria.</title>
        <authorList>
            <person name="Bonham K.S."/>
            <person name="Wolfe B.E."/>
            <person name="Dutton R.J."/>
        </authorList>
    </citation>
    <scope>NUCLEOTIDE SEQUENCE [LARGE SCALE GENOMIC DNA]</scope>
    <source>
        <strain evidence="2 3">JB182</strain>
    </source>
</reference>
<evidence type="ECO:0000313" key="3">
    <source>
        <dbReference type="Proteomes" id="UP000235739"/>
    </source>
</evidence>
<name>A0A2N7S0I5_9MICC</name>
<gene>
    <name evidence="2" type="ORF">CIK84_13395</name>
</gene>